<dbReference type="PANTHER" id="PTHR43280:SF29">
    <property type="entry name" value="ARAC-FAMILY TRANSCRIPTIONAL REGULATOR"/>
    <property type="match status" value="1"/>
</dbReference>
<dbReference type="InterPro" id="IPR009057">
    <property type="entry name" value="Homeodomain-like_sf"/>
</dbReference>
<keyword evidence="4" id="KW-0472">Membrane</keyword>
<evidence type="ECO:0000256" key="3">
    <source>
        <dbReference type="ARBA" id="ARBA00023163"/>
    </source>
</evidence>
<evidence type="ECO:0000313" key="6">
    <source>
        <dbReference type="EMBL" id="NER09165.1"/>
    </source>
</evidence>
<dbReference type="PROSITE" id="PS01124">
    <property type="entry name" value="HTH_ARAC_FAMILY_2"/>
    <property type="match status" value="1"/>
</dbReference>
<keyword evidence="2" id="KW-0238">DNA-binding</keyword>
<gene>
    <name evidence="6" type="ORF">GWK09_01425</name>
</gene>
<sequence length="375" mass="43943">MLEYLNIDFQVLLDGIGLVQGITIAILLMALSIRKFRSTFYLGFFLLFYSLELATWISVNTQISRNYPEFFLLPFNFSWILFPLFYLYTQQVSVYSNRKIKYWLLIPGIISILAQCIIYFLPYETKVVIEDSYWHILTFWILGNYFSWGVGLWNLRLLYRHRIEVLNTYSFVASKELRWARFFLIYLLATSVFGHIIAYVYPLGFEDNTIFSIMDLIAIYWVSYFGITQRNVRSLISNEWTPKGSKDETKPRSYTPEVIPGRLENLMAQIHKYMDEHESFINPELTIMDLADGINEHPKLVSEAINTVDKQNFNSYINEYRIRKAEELLKTDKGTHLSVEGIGIEVGFKSKSAFYSAFKKFTGTTPTQYRDSRAA</sequence>
<keyword evidence="4" id="KW-0812">Transmembrane</keyword>
<feature type="transmembrane region" description="Helical" evidence="4">
    <location>
        <begin position="183"/>
        <end position="203"/>
    </location>
</feature>
<keyword evidence="1" id="KW-0805">Transcription regulation</keyword>
<dbReference type="InterPro" id="IPR020449">
    <property type="entry name" value="Tscrpt_reg_AraC-type_HTH"/>
</dbReference>
<evidence type="ECO:0000259" key="5">
    <source>
        <dbReference type="PROSITE" id="PS01124"/>
    </source>
</evidence>
<dbReference type="Pfam" id="PF12833">
    <property type="entry name" value="HTH_18"/>
    <property type="match status" value="1"/>
</dbReference>
<evidence type="ECO:0000256" key="1">
    <source>
        <dbReference type="ARBA" id="ARBA00023015"/>
    </source>
</evidence>
<dbReference type="Gene3D" id="1.10.10.60">
    <property type="entry name" value="Homeodomain-like"/>
    <property type="match status" value="1"/>
</dbReference>
<dbReference type="AlphaFoldDB" id="A0A6P0U7Q4"/>
<keyword evidence="7" id="KW-1185">Reference proteome</keyword>
<evidence type="ECO:0000313" key="7">
    <source>
        <dbReference type="Proteomes" id="UP000468443"/>
    </source>
</evidence>
<dbReference type="InterPro" id="IPR018060">
    <property type="entry name" value="HTH_AraC"/>
</dbReference>
<keyword evidence="3" id="KW-0804">Transcription</keyword>
<feature type="domain" description="HTH araC/xylS-type" evidence="5">
    <location>
        <begin position="268"/>
        <end position="372"/>
    </location>
</feature>
<evidence type="ECO:0000256" key="4">
    <source>
        <dbReference type="SAM" id="Phobius"/>
    </source>
</evidence>
<accession>A0A6P0U7Q4</accession>
<dbReference type="RefSeq" id="WP_163691235.1">
    <property type="nucleotide sequence ID" value="NZ_FXTW01000001.1"/>
</dbReference>
<dbReference type="GO" id="GO:0003700">
    <property type="term" value="F:DNA-binding transcription factor activity"/>
    <property type="evidence" value="ECO:0007669"/>
    <property type="project" value="InterPro"/>
</dbReference>
<name>A0A6P0U7Q4_9FLAO</name>
<dbReference type="GO" id="GO:0043565">
    <property type="term" value="F:sequence-specific DNA binding"/>
    <property type="evidence" value="ECO:0007669"/>
    <property type="project" value="InterPro"/>
</dbReference>
<dbReference type="PROSITE" id="PS00041">
    <property type="entry name" value="HTH_ARAC_FAMILY_1"/>
    <property type="match status" value="1"/>
</dbReference>
<keyword evidence="4" id="KW-1133">Transmembrane helix</keyword>
<dbReference type="Proteomes" id="UP000468443">
    <property type="component" value="Unassembled WGS sequence"/>
</dbReference>
<dbReference type="PANTHER" id="PTHR43280">
    <property type="entry name" value="ARAC-FAMILY TRANSCRIPTIONAL REGULATOR"/>
    <property type="match status" value="1"/>
</dbReference>
<dbReference type="EMBL" id="JAABOP010000001">
    <property type="protein sequence ID" value="NER09165.1"/>
    <property type="molecule type" value="Genomic_DNA"/>
</dbReference>
<feature type="transmembrane region" description="Helical" evidence="4">
    <location>
        <begin position="133"/>
        <end position="153"/>
    </location>
</feature>
<feature type="transmembrane region" description="Helical" evidence="4">
    <location>
        <begin position="209"/>
        <end position="227"/>
    </location>
</feature>
<feature type="transmembrane region" description="Helical" evidence="4">
    <location>
        <begin position="12"/>
        <end position="33"/>
    </location>
</feature>
<protein>
    <submittedName>
        <fullName evidence="6">Helix-turn-helix domain-containing protein</fullName>
    </submittedName>
</protein>
<dbReference type="SMART" id="SM00342">
    <property type="entry name" value="HTH_ARAC"/>
    <property type="match status" value="1"/>
</dbReference>
<dbReference type="SUPFAM" id="SSF46689">
    <property type="entry name" value="Homeodomain-like"/>
    <property type="match status" value="1"/>
</dbReference>
<feature type="transmembrane region" description="Helical" evidence="4">
    <location>
        <begin position="40"/>
        <end position="59"/>
    </location>
</feature>
<evidence type="ECO:0000256" key="2">
    <source>
        <dbReference type="ARBA" id="ARBA00023125"/>
    </source>
</evidence>
<organism evidence="6 7">
    <name type="scientific">Muriicola jejuensis</name>
    <dbReference type="NCBI Taxonomy" id="504488"/>
    <lineage>
        <taxon>Bacteria</taxon>
        <taxon>Pseudomonadati</taxon>
        <taxon>Bacteroidota</taxon>
        <taxon>Flavobacteriia</taxon>
        <taxon>Flavobacteriales</taxon>
        <taxon>Flavobacteriaceae</taxon>
        <taxon>Muriicola</taxon>
    </lineage>
</organism>
<dbReference type="InterPro" id="IPR018062">
    <property type="entry name" value="HTH_AraC-typ_CS"/>
</dbReference>
<feature type="transmembrane region" description="Helical" evidence="4">
    <location>
        <begin position="100"/>
        <end position="121"/>
    </location>
</feature>
<dbReference type="PRINTS" id="PR00032">
    <property type="entry name" value="HTHARAC"/>
</dbReference>
<feature type="transmembrane region" description="Helical" evidence="4">
    <location>
        <begin position="71"/>
        <end position="88"/>
    </location>
</feature>
<comment type="caution">
    <text evidence="6">The sequence shown here is derived from an EMBL/GenBank/DDBJ whole genome shotgun (WGS) entry which is preliminary data.</text>
</comment>
<proteinExistence type="predicted"/>
<reference evidence="6 7" key="1">
    <citation type="submission" date="2020-01" db="EMBL/GenBank/DDBJ databases">
        <title>Muriicola jejuensis KCTC 22299.</title>
        <authorList>
            <person name="Wang G."/>
        </authorList>
    </citation>
    <scope>NUCLEOTIDE SEQUENCE [LARGE SCALE GENOMIC DNA]</scope>
    <source>
        <strain evidence="6 7">KCTC 22299</strain>
    </source>
</reference>